<dbReference type="AlphaFoldDB" id="A0A1L7I6B8"/>
<organism evidence="1 2">
    <name type="scientific">Christiangramia flava JLT2011</name>
    <dbReference type="NCBI Taxonomy" id="1229726"/>
    <lineage>
        <taxon>Bacteria</taxon>
        <taxon>Pseudomonadati</taxon>
        <taxon>Bacteroidota</taxon>
        <taxon>Flavobacteriia</taxon>
        <taxon>Flavobacteriales</taxon>
        <taxon>Flavobacteriaceae</taxon>
        <taxon>Christiangramia</taxon>
    </lineage>
</organism>
<dbReference type="Proteomes" id="UP000186230">
    <property type="component" value="Chromosome"/>
</dbReference>
<evidence type="ECO:0000313" key="2">
    <source>
        <dbReference type="Proteomes" id="UP000186230"/>
    </source>
</evidence>
<sequence length="39" mass="4855">MKMQLHRAYPMKNQKKGLEKTVWRWSNEFNKISFNSIRQ</sequence>
<dbReference type="EMBL" id="CP016359">
    <property type="protein sequence ID" value="APU68774.1"/>
    <property type="molecule type" value="Genomic_DNA"/>
</dbReference>
<proteinExistence type="predicted"/>
<name>A0A1L7I6B8_9FLAO</name>
<reference evidence="1 2" key="1">
    <citation type="submission" date="2016-07" db="EMBL/GenBank/DDBJ databases">
        <title>Multi-omics approach to identify versatile polysaccharide utilization systems of a marine flavobacterium Gramella flava.</title>
        <authorList>
            <person name="Tang K."/>
        </authorList>
    </citation>
    <scope>NUCLEOTIDE SEQUENCE [LARGE SCALE GENOMIC DNA]</scope>
    <source>
        <strain evidence="1 2">JLT2011</strain>
    </source>
</reference>
<protein>
    <submittedName>
        <fullName evidence="1">Uncharacterized protein</fullName>
    </submittedName>
</protein>
<evidence type="ECO:0000313" key="1">
    <source>
        <dbReference type="EMBL" id="APU68774.1"/>
    </source>
</evidence>
<gene>
    <name evidence="1" type="ORF">GRFL_2050</name>
</gene>
<keyword evidence="2" id="KW-1185">Reference proteome</keyword>
<accession>A0A1L7I6B8</accession>
<dbReference type="KEGG" id="gfl:GRFL_2050"/>
<dbReference type="STRING" id="1229726.GRFL_2050"/>